<evidence type="ECO:0000313" key="1">
    <source>
        <dbReference type="EMBL" id="CAH9082614.1"/>
    </source>
</evidence>
<keyword evidence="2" id="KW-1185">Reference proteome</keyword>
<gene>
    <name evidence="1" type="ORF">CEURO_LOCUS8318</name>
</gene>
<dbReference type="EMBL" id="CAMAPE010000016">
    <property type="protein sequence ID" value="CAH9082614.1"/>
    <property type="molecule type" value="Genomic_DNA"/>
</dbReference>
<comment type="caution">
    <text evidence="1">The sequence shown here is derived from an EMBL/GenBank/DDBJ whole genome shotgun (WGS) entry which is preliminary data.</text>
</comment>
<organism evidence="1 2">
    <name type="scientific">Cuscuta europaea</name>
    <name type="common">European dodder</name>
    <dbReference type="NCBI Taxonomy" id="41803"/>
    <lineage>
        <taxon>Eukaryota</taxon>
        <taxon>Viridiplantae</taxon>
        <taxon>Streptophyta</taxon>
        <taxon>Embryophyta</taxon>
        <taxon>Tracheophyta</taxon>
        <taxon>Spermatophyta</taxon>
        <taxon>Magnoliopsida</taxon>
        <taxon>eudicotyledons</taxon>
        <taxon>Gunneridae</taxon>
        <taxon>Pentapetalae</taxon>
        <taxon>asterids</taxon>
        <taxon>lamiids</taxon>
        <taxon>Solanales</taxon>
        <taxon>Convolvulaceae</taxon>
        <taxon>Cuscuteae</taxon>
        <taxon>Cuscuta</taxon>
        <taxon>Cuscuta subgen. Cuscuta</taxon>
    </lineage>
</organism>
<name>A0A9P0YZ38_CUSEU</name>
<protein>
    <submittedName>
        <fullName evidence="1">Uncharacterized protein</fullName>
    </submittedName>
</protein>
<accession>A0A9P0YZ38</accession>
<sequence>MNFLSINDLSKEEAKTLIANIVSGMKVDMSSLPLLTENQKRMTKIIQGMTDSQLSKVVAHPYEHFSIKDVAEFYLNATISKTGIHSSVQGQRIFLNADALNEFFGVQLDSQDPEANNLLALDSVEVSTEGFVQTYCRP</sequence>
<dbReference type="AlphaFoldDB" id="A0A9P0YZ38"/>
<reference evidence="1" key="1">
    <citation type="submission" date="2022-07" db="EMBL/GenBank/DDBJ databases">
        <authorList>
            <person name="Macas J."/>
            <person name="Novak P."/>
            <person name="Neumann P."/>
        </authorList>
    </citation>
    <scope>NUCLEOTIDE SEQUENCE</scope>
</reference>
<evidence type="ECO:0000313" key="2">
    <source>
        <dbReference type="Proteomes" id="UP001152484"/>
    </source>
</evidence>
<dbReference type="Proteomes" id="UP001152484">
    <property type="component" value="Unassembled WGS sequence"/>
</dbReference>
<proteinExistence type="predicted"/>